<proteinExistence type="predicted"/>
<protein>
    <recommendedName>
        <fullName evidence="3">F-box domain-containing protein</fullName>
    </recommendedName>
</protein>
<dbReference type="Gene3D" id="1.20.920.20">
    <property type="match status" value="1"/>
</dbReference>
<name>A0AAD1XPB9_EUPCR</name>
<organism evidence="1 2">
    <name type="scientific">Euplotes crassus</name>
    <dbReference type="NCBI Taxonomy" id="5936"/>
    <lineage>
        <taxon>Eukaryota</taxon>
        <taxon>Sar</taxon>
        <taxon>Alveolata</taxon>
        <taxon>Ciliophora</taxon>
        <taxon>Intramacronucleata</taxon>
        <taxon>Spirotrichea</taxon>
        <taxon>Hypotrichia</taxon>
        <taxon>Euplotida</taxon>
        <taxon>Euplotidae</taxon>
        <taxon>Moneuplotes</taxon>
    </lineage>
</organism>
<dbReference type="EMBL" id="CAMPGE010018151">
    <property type="protein sequence ID" value="CAI2376588.1"/>
    <property type="molecule type" value="Genomic_DNA"/>
</dbReference>
<accession>A0AAD1XPB9</accession>
<dbReference type="Proteomes" id="UP001295684">
    <property type="component" value="Unassembled WGS sequence"/>
</dbReference>
<keyword evidence="2" id="KW-1185">Reference proteome</keyword>
<evidence type="ECO:0008006" key="3">
    <source>
        <dbReference type="Google" id="ProtNLM"/>
    </source>
</evidence>
<gene>
    <name evidence="1" type="ORF">ECRASSUSDP1_LOCUS17958</name>
</gene>
<comment type="caution">
    <text evidence="1">The sequence shown here is derived from an EMBL/GenBank/DDBJ whole genome shotgun (WGS) entry which is preliminary data.</text>
</comment>
<evidence type="ECO:0000313" key="2">
    <source>
        <dbReference type="Proteomes" id="UP001295684"/>
    </source>
</evidence>
<dbReference type="AlphaFoldDB" id="A0AAD1XPB9"/>
<evidence type="ECO:0000313" key="1">
    <source>
        <dbReference type="EMBL" id="CAI2376588.1"/>
    </source>
</evidence>
<reference evidence="1" key="1">
    <citation type="submission" date="2023-07" db="EMBL/GenBank/DDBJ databases">
        <authorList>
            <consortium name="AG Swart"/>
            <person name="Singh M."/>
            <person name="Singh A."/>
            <person name="Seah K."/>
            <person name="Emmerich C."/>
        </authorList>
    </citation>
    <scope>NUCLEOTIDE SEQUENCE</scope>
    <source>
        <strain evidence="1">DP1</strain>
    </source>
</reference>
<sequence length="286" mass="33528">MESLEGSKNWGFEGLERVELCYGKAQMCENGVLTLNLGSLAEVFTFIDLSSCLDLRLVCKKFNQSICYGWSIRIYELECLIKKSKESIESEFDTSTLEKHYHLKSENSKIEEKLHECLTKSKGRSKLFPEVQDIGYMPRPCRALIVPFLTSLILMGWELPEPHKYDFSSRKELKQIWLKFRGLLRNKKFIKMTESFKVSNITHDQLRLVKKIYSVHTDLTFAMISKECAASAYLFLWYNQLMEYLKLSRDLENLGIKQIEDKMDEYEGINKKMVEVFNKILANQEF</sequence>